<organism evidence="1 2">
    <name type="scientific">Virgibacillus dokdonensis</name>
    <dbReference type="NCBI Taxonomy" id="302167"/>
    <lineage>
        <taxon>Bacteria</taxon>
        <taxon>Bacillati</taxon>
        <taxon>Bacillota</taxon>
        <taxon>Bacilli</taxon>
        <taxon>Bacillales</taxon>
        <taxon>Bacillaceae</taxon>
        <taxon>Virgibacillus</taxon>
    </lineage>
</organism>
<name>A0A3E0WWA2_9BACI</name>
<dbReference type="EMBL" id="NFZX01000007">
    <property type="protein sequence ID" value="RFA36207.1"/>
    <property type="molecule type" value="Genomic_DNA"/>
</dbReference>
<evidence type="ECO:0000313" key="1">
    <source>
        <dbReference type="EMBL" id="RFA36207.1"/>
    </source>
</evidence>
<evidence type="ECO:0000313" key="2">
    <source>
        <dbReference type="Proteomes" id="UP000256488"/>
    </source>
</evidence>
<accession>A0A3E0WWA2</accession>
<proteinExistence type="predicted"/>
<dbReference type="RefSeq" id="WP_116277559.1">
    <property type="nucleotide sequence ID" value="NZ_NFZX01000007.1"/>
</dbReference>
<sequence length="189" mass="21444">MEKVKVTQDQADALERTGDKGDVLATHIKYGWVHHDNECLNSLSIDEMARALYVGYEVIPSFKAGDWIVHEQSGYIGIITKITNGRYVYGDARQDGFLAGFAQEVLRHATESEVAEEIQRRWWKNYDRDVWELKPKDVLVAEDGGYLVEVKRVLSCGSPLFVGGVKSTPLDEVEEMFKVVCFAQDRKDV</sequence>
<comment type="caution">
    <text evidence="1">The sequence shown here is derived from an EMBL/GenBank/DDBJ whole genome shotgun (WGS) entry which is preliminary data.</text>
</comment>
<gene>
    <name evidence="1" type="ORF">CAI16_05285</name>
</gene>
<dbReference type="AlphaFoldDB" id="A0A3E0WWA2"/>
<reference evidence="1 2" key="1">
    <citation type="submission" date="2017-05" db="EMBL/GenBank/DDBJ databases">
        <title>Virgibacillus sp. AK90 isolated from a saltern of Kakinada, India.</title>
        <authorList>
            <person name="Gupta V."/>
            <person name="Sidhu C."/>
            <person name="Korpole S."/>
            <person name="Pinnaka A.K."/>
        </authorList>
    </citation>
    <scope>NUCLEOTIDE SEQUENCE [LARGE SCALE GENOMIC DNA]</scope>
    <source>
        <strain evidence="1 2">AK90</strain>
    </source>
</reference>
<protein>
    <submittedName>
        <fullName evidence="1">Uncharacterized protein</fullName>
    </submittedName>
</protein>
<dbReference type="Proteomes" id="UP000256488">
    <property type="component" value="Unassembled WGS sequence"/>
</dbReference>